<reference evidence="2 3" key="1">
    <citation type="submission" date="2019-10" db="EMBL/GenBank/DDBJ databases">
        <authorList>
            <person name="Palmer J.M."/>
        </authorList>
    </citation>
    <scope>NUCLEOTIDE SEQUENCE [LARGE SCALE GENOMIC DNA]</scope>
    <source>
        <strain evidence="2 3">TWF730</strain>
    </source>
</reference>
<comment type="caution">
    <text evidence="2">The sequence shown here is derived from an EMBL/GenBank/DDBJ whole genome shotgun (WGS) entry which is preliminary data.</text>
</comment>
<evidence type="ECO:0000256" key="1">
    <source>
        <dbReference type="SAM" id="MobiDB-lite"/>
    </source>
</evidence>
<feature type="compositionally biased region" description="Basic and acidic residues" evidence="1">
    <location>
        <begin position="24"/>
        <end position="35"/>
    </location>
</feature>
<protein>
    <recommendedName>
        <fullName evidence="4">Fido domain-containing protein</fullName>
    </recommendedName>
</protein>
<sequence length="772" mass="86726">MASEFETVRTRILTGGGGAPTGRTVERAREGRTTEAEATTITTANSSRRSSLPTILPLNPSSSSSSSKPPTSKRHSTSTSTQPQPPQTFISLLTTHIKSLSTARISQGFLHLHPSPIHTLSKPHSPNDSNRNSNSKEETYLPNPAAAYTHITDLLRRIDVNLSTVPPQRLSSFLSTLLTRQIHHSTHLSHTGTDLPTTSKITSTLFTNTQYTELNLPNTPEYLSELSYLQKTTIKPPNKKAEEEERKKPETIPITHQTLLTSRLQTNNHTRALIHFITTLLSKSNNNELSQDLIKQTHRLLVADNPPIDEKHWEQYAGWYRDYRVLPYPYQYQYPHPHPHPPEHTRTYEPPITSETVGSAMRPPLSRMSSSSSIYTANYHYNHNHNNTSNNNGIGGGVGRRTSSIYTFNQPDFRRPSSIYSLPPDLTPPITTTTTTTTSPPLTSTSTPPSSRRQSTITISIPPSTTSTTFSSSTAPSTANTSPTSPTTATTARRGSSIYSYYPITPITELCEEDEEIFHHQKPGSTSSPETPEREYILSPPPPPQLYSSLNFEEEEEQEEEEEEEGIVTPHPRRESIDPRAVSIYMSKLINTYHAQLAMDRSQSKHSNSYPASPSENENEEENDEHEEEEEGEEEEGTVSDPFALTAWLITEFLHINPFITHNQEMARIILTGILIKELGILPVLGEPEALLLQTKNKYKYKNNQEKEEEEGKEENMNKTREEYHKIMERCKERHREEGQQGHGESYAEFAALVVRKAAGFVEEMAAMVGRS</sequence>
<feature type="compositionally biased region" description="Acidic residues" evidence="1">
    <location>
        <begin position="552"/>
        <end position="566"/>
    </location>
</feature>
<feature type="compositionally biased region" description="Low complexity" evidence="1">
    <location>
        <begin position="421"/>
        <end position="492"/>
    </location>
</feature>
<accession>A0AAV9US50</accession>
<dbReference type="Gene3D" id="1.10.3290.10">
    <property type="entry name" value="Fido-like domain"/>
    <property type="match status" value="2"/>
</dbReference>
<gene>
    <name evidence="2" type="ORF">TWF730_010486</name>
</gene>
<evidence type="ECO:0000313" key="3">
    <source>
        <dbReference type="Proteomes" id="UP001373714"/>
    </source>
</evidence>
<feature type="region of interest" description="Disordered" evidence="1">
    <location>
        <begin position="1"/>
        <end position="87"/>
    </location>
</feature>
<feature type="compositionally biased region" description="Polar residues" evidence="1">
    <location>
        <begin position="605"/>
        <end position="615"/>
    </location>
</feature>
<dbReference type="InterPro" id="IPR036597">
    <property type="entry name" value="Fido-like_dom_sf"/>
</dbReference>
<dbReference type="EMBL" id="JAVHNS010000008">
    <property type="protein sequence ID" value="KAK6346154.1"/>
    <property type="molecule type" value="Genomic_DNA"/>
</dbReference>
<keyword evidence="3" id="KW-1185">Reference proteome</keyword>
<name>A0AAV9US50_9PEZI</name>
<feature type="region of interest" description="Disordered" evidence="1">
    <location>
        <begin position="408"/>
        <end position="492"/>
    </location>
</feature>
<feature type="region of interest" description="Disordered" evidence="1">
    <location>
        <begin position="517"/>
        <end position="575"/>
    </location>
</feature>
<evidence type="ECO:0000313" key="2">
    <source>
        <dbReference type="EMBL" id="KAK6346154.1"/>
    </source>
</evidence>
<feature type="compositionally biased region" description="Polar residues" evidence="1">
    <location>
        <begin position="122"/>
        <end position="133"/>
    </location>
</feature>
<proteinExistence type="predicted"/>
<feature type="compositionally biased region" description="Acidic residues" evidence="1">
    <location>
        <begin position="617"/>
        <end position="638"/>
    </location>
</feature>
<dbReference type="Proteomes" id="UP001373714">
    <property type="component" value="Unassembled WGS sequence"/>
</dbReference>
<feature type="region of interest" description="Disordered" evidence="1">
    <location>
        <begin position="114"/>
        <end position="139"/>
    </location>
</feature>
<organism evidence="2 3">
    <name type="scientific">Orbilia blumenaviensis</name>
    <dbReference type="NCBI Taxonomy" id="1796055"/>
    <lineage>
        <taxon>Eukaryota</taxon>
        <taxon>Fungi</taxon>
        <taxon>Dikarya</taxon>
        <taxon>Ascomycota</taxon>
        <taxon>Pezizomycotina</taxon>
        <taxon>Orbiliomycetes</taxon>
        <taxon>Orbiliales</taxon>
        <taxon>Orbiliaceae</taxon>
        <taxon>Orbilia</taxon>
    </lineage>
</organism>
<evidence type="ECO:0008006" key="4">
    <source>
        <dbReference type="Google" id="ProtNLM"/>
    </source>
</evidence>
<feature type="region of interest" description="Disordered" evidence="1">
    <location>
        <begin position="599"/>
        <end position="640"/>
    </location>
</feature>
<feature type="compositionally biased region" description="Low complexity" evidence="1">
    <location>
        <begin position="36"/>
        <end position="70"/>
    </location>
</feature>
<dbReference type="AlphaFoldDB" id="A0AAV9US50"/>